<dbReference type="SUPFAM" id="SSF52096">
    <property type="entry name" value="ClpP/crotonase"/>
    <property type="match status" value="1"/>
</dbReference>
<dbReference type="InterPro" id="IPR036034">
    <property type="entry name" value="PDZ_sf"/>
</dbReference>
<keyword evidence="3" id="KW-0720">Serine protease</keyword>
<dbReference type="GO" id="GO:0030288">
    <property type="term" value="C:outer membrane-bounded periplasmic space"/>
    <property type="evidence" value="ECO:0007669"/>
    <property type="project" value="TreeGrafter"/>
</dbReference>
<sequence length="270" mass="29557">MFLYLYNLLRSVSASYNSTFRVVLTRRKIRPVPAVQARLETTWEGRQIGYIILHQFTLSSPQQVKEALERFQGADGFVLDLRNNPGRSVAALQELAGFFLGEALIGTSVERTGTTELRSTEAQITNKPFVVLVNQGTASTAEWLAGTLKDSERAVVVGMPTFGKGLIHNFLPLTDGAVVAVTIGRANTSSGHEILGAGITPNVRVEMANPPFLDPTITFAFRSDTQYRQAIEQVIMQTERPSLSQPYAVEHLCCSGLSETLGTSRRTGSH</sequence>
<reference evidence="5 6" key="1">
    <citation type="journal article" date="2019" name="Front. Microbiol.">
        <title>Genomic Features for Desiccation Tolerance and Sugar Biosynthesis in the Extremophile Gloeocapsopsis sp. UTEX B3054.</title>
        <authorList>
            <person name="Urrejola C."/>
            <person name="Alcorta J."/>
            <person name="Salas L."/>
            <person name="Vasquez M."/>
            <person name="Polz M.F."/>
            <person name="Vicuna R."/>
            <person name="Diez B."/>
        </authorList>
    </citation>
    <scope>NUCLEOTIDE SEQUENCE [LARGE SCALE GENOMIC DNA]</scope>
    <source>
        <strain evidence="5 6">1H9</strain>
    </source>
</reference>
<evidence type="ECO:0000256" key="1">
    <source>
        <dbReference type="ARBA" id="ARBA00022670"/>
    </source>
</evidence>
<evidence type="ECO:0000313" key="6">
    <source>
        <dbReference type="Proteomes" id="UP000441797"/>
    </source>
</evidence>
<dbReference type="Proteomes" id="UP000441797">
    <property type="component" value="Unassembled WGS sequence"/>
</dbReference>
<dbReference type="GO" id="GO:0007165">
    <property type="term" value="P:signal transduction"/>
    <property type="evidence" value="ECO:0007669"/>
    <property type="project" value="TreeGrafter"/>
</dbReference>
<dbReference type="GO" id="GO:0006508">
    <property type="term" value="P:proteolysis"/>
    <property type="evidence" value="ECO:0007669"/>
    <property type="project" value="UniProtKB-KW"/>
</dbReference>
<dbReference type="GO" id="GO:0004175">
    <property type="term" value="F:endopeptidase activity"/>
    <property type="evidence" value="ECO:0007669"/>
    <property type="project" value="TreeGrafter"/>
</dbReference>
<gene>
    <name evidence="5" type="ORF">BWI75_20885</name>
</gene>
<dbReference type="Gene3D" id="3.90.226.10">
    <property type="entry name" value="2-enoyl-CoA Hydratase, Chain A, domain 1"/>
    <property type="match status" value="1"/>
</dbReference>
<organism evidence="5 6">
    <name type="scientific">Gloeocapsopsis dulcis AAB1 = 1H9</name>
    <dbReference type="NCBI Taxonomy" id="1433147"/>
    <lineage>
        <taxon>Bacteria</taxon>
        <taxon>Bacillati</taxon>
        <taxon>Cyanobacteriota</taxon>
        <taxon>Cyanophyceae</taxon>
        <taxon>Oscillatoriophycideae</taxon>
        <taxon>Chroococcales</taxon>
        <taxon>Chroococcaceae</taxon>
        <taxon>Gloeocapsopsis</taxon>
        <taxon>Gloeocapsopsis dulcis</taxon>
    </lineage>
</organism>
<evidence type="ECO:0000256" key="3">
    <source>
        <dbReference type="ARBA" id="ARBA00022825"/>
    </source>
</evidence>
<accession>A0A6N8G0T5</accession>
<dbReference type="SMART" id="SM00245">
    <property type="entry name" value="TSPc"/>
    <property type="match status" value="1"/>
</dbReference>
<dbReference type="InterPro" id="IPR005151">
    <property type="entry name" value="Tail-specific_protease"/>
</dbReference>
<dbReference type="CDD" id="cd07560">
    <property type="entry name" value="Peptidase_S41_CPP"/>
    <property type="match status" value="1"/>
</dbReference>
<dbReference type="Gene3D" id="3.30.750.44">
    <property type="match status" value="1"/>
</dbReference>
<evidence type="ECO:0000313" key="5">
    <source>
        <dbReference type="EMBL" id="MUL38709.1"/>
    </source>
</evidence>
<keyword evidence="6" id="KW-1185">Reference proteome</keyword>
<dbReference type="InterPro" id="IPR029045">
    <property type="entry name" value="ClpP/crotonase-like_dom_sf"/>
</dbReference>
<evidence type="ECO:0000256" key="2">
    <source>
        <dbReference type="ARBA" id="ARBA00022801"/>
    </source>
</evidence>
<feature type="domain" description="Tail specific protease" evidence="4">
    <location>
        <begin position="17"/>
        <end position="206"/>
    </location>
</feature>
<keyword evidence="1" id="KW-0645">Protease</keyword>
<name>A0A6N8G0T5_9CHRO</name>
<dbReference type="InterPro" id="IPR004447">
    <property type="entry name" value="Peptidase_S41A"/>
</dbReference>
<proteinExistence type="predicted"/>
<dbReference type="Pfam" id="PF03572">
    <property type="entry name" value="Peptidase_S41"/>
    <property type="match status" value="1"/>
</dbReference>
<dbReference type="GO" id="GO:0008236">
    <property type="term" value="F:serine-type peptidase activity"/>
    <property type="evidence" value="ECO:0007669"/>
    <property type="project" value="UniProtKB-KW"/>
</dbReference>
<dbReference type="Gene3D" id="2.30.42.10">
    <property type="match status" value="1"/>
</dbReference>
<keyword evidence="2" id="KW-0378">Hydrolase</keyword>
<dbReference type="PANTHER" id="PTHR32060">
    <property type="entry name" value="TAIL-SPECIFIC PROTEASE"/>
    <property type="match status" value="1"/>
</dbReference>
<dbReference type="OrthoDB" id="9812068at2"/>
<protein>
    <recommendedName>
        <fullName evidence="4">Tail specific protease domain-containing protein</fullName>
    </recommendedName>
</protein>
<dbReference type="EMBL" id="NAPY01000046">
    <property type="protein sequence ID" value="MUL38709.1"/>
    <property type="molecule type" value="Genomic_DNA"/>
</dbReference>
<evidence type="ECO:0000259" key="4">
    <source>
        <dbReference type="SMART" id="SM00245"/>
    </source>
</evidence>
<dbReference type="AlphaFoldDB" id="A0A6N8G0T5"/>
<comment type="caution">
    <text evidence="5">The sequence shown here is derived from an EMBL/GenBank/DDBJ whole genome shotgun (WGS) entry which is preliminary data.</text>
</comment>
<dbReference type="PANTHER" id="PTHR32060:SF30">
    <property type="entry name" value="CARBOXY-TERMINAL PROCESSING PROTEASE CTPA"/>
    <property type="match status" value="1"/>
</dbReference>